<evidence type="ECO:0000256" key="10">
    <source>
        <dbReference type="PIRSR" id="PIRSR601929-3"/>
    </source>
</evidence>
<keyword evidence="12" id="KW-0812">Transmembrane</keyword>
<gene>
    <name evidence="14" type="ORF">ACJIZ3_003603</name>
</gene>
<organism evidence="14 15">
    <name type="scientific">Penstemon smallii</name>
    <dbReference type="NCBI Taxonomy" id="265156"/>
    <lineage>
        <taxon>Eukaryota</taxon>
        <taxon>Viridiplantae</taxon>
        <taxon>Streptophyta</taxon>
        <taxon>Embryophyta</taxon>
        <taxon>Tracheophyta</taxon>
        <taxon>Spermatophyta</taxon>
        <taxon>Magnoliopsida</taxon>
        <taxon>eudicotyledons</taxon>
        <taxon>Gunneridae</taxon>
        <taxon>Pentapetalae</taxon>
        <taxon>asterids</taxon>
        <taxon>lamiids</taxon>
        <taxon>Lamiales</taxon>
        <taxon>Plantaginaceae</taxon>
        <taxon>Cheloneae</taxon>
        <taxon>Penstemon</taxon>
    </lineage>
</organism>
<proteinExistence type="inferred from homology"/>
<dbReference type="FunFam" id="2.60.120.10:FF:000005">
    <property type="entry name" value="Germin-like protein subfamily 1 member 8"/>
    <property type="match status" value="1"/>
</dbReference>
<keyword evidence="6 10" id="KW-1015">Disulfide bond</keyword>
<evidence type="ECO:0000256" key="11">
    <source>
        <dbReference type="RuleBase" id="RU366015"/>
    </source>
</evidence>
<evidence type="ECO:0000256" key="2">
    <source>
        <dbReference type="ARBA" id="ARBA00007456"/>
    </source>
</evidence>
<evidence type="ECO:0000313" key="15">
    <source>
        <dbReference type="Proteomes" id="UP001634393"/>
    </source>
</evidence>
<evidence type="ECO:0000256" key="6">
    <source>
        <dbReference type="ARBA" id="ARBA00023157"/>
    </source>
</evidence>
<dbReference type="GO" id="GO:0048046">
    <property type="term" value="C:apoplast"/>
    <property type="evidence" value="ECO:0007669"/>
    <property type="project" value="UniProtKB-SubCell"/>
</dbReference>
<keyword evidence="12" id="KW-0472">Membrane</keyword>
<feature type="domain" description="Cupin type-1" evidence="13">
    <location>
        <begin position="75"/>
        <end position="225"/>
    </location>
</feature>
<dbReference type="InterPro" id="IPR019780">
    <property type="entry name" value="Germin_Mn-BS"/>
</dbReference>
<dbReference type="PRINTS" id="PR00325">
    <property type="entry name" value="GERMIN"/>
</dbReference>
<name>A0ABD3UA25_9LAMI</name>
<evidence type="ECO:0000256" key="1">
    <source>
        <dbReference type="ARBA" id="ARBA00004271"/>
    </source>
</evidence>
<dbReference type="InterPro" id="IPR011051">
    <property type="entry name" value="RmlC_Cupin_sf"/>
</dbReference>
<protein>
    <recommendedName>
        <fullName evidence="11">Germin-like protein</fullName>
    </recommendedName>
</protein>
<dbReference type="InterPro" id="IPR014710">
    <property type="entry name" value="RmlC-like_jellyroll"/>
</dbReference>
<dbReference type="AlphaFoldDB" id="A0ABD3UA25"/>
<keyword evidence="5 8" id="KW-0479">Metal-binding</keyword>
<feature type="binding site" evidence="8">
    <location>
        <position position="130"/>
    </location>
    <ligand>
        <name>oxalate</name>
        <dbReference type="ChEBI" id="CHEBI:30623"/>
    </ligand>
</feature>
<evidence type="ECO:0000256" key="3">
    <source>
        <dbReference type="ARBA" id="ARBA00022523"/>
    </source>
</evidence>
<evidence type="ECO:0000256" key="12">
    <source>
        <dbReference type="SAM" id="Phobius"/>
    </source>
</evidence>
<comment type="similarity">
    <text evidence="2 11">Belongs to the germin family.</text>
</comment>
<feature type="binding site" evidence="8">
    <location>
        <position position="125"/>
    </location>
    <ligand>
        <name>oxalate</name>
        <dbReference type="ChEBI" id="CHEBI:30623"/>
    </ligand>
</feature>
<evidence type="ECO:0000256" key="5">
    <source>
        <dbReference type="ARBA" id="ARBA00022723"/>
    </source>
</evidence>
<evidence type="ECO:0000259" key="13">
    <source>
        <dbReference type="SMART" id="SM00835"/>
    </source>
</evidence>
<feature type="binding site" evidence="9">
    <location>
        <position position="130"/>
    </location>
    <ligand>
        <name>Mn(2+)</name>
        <dbReference type="ChEBI" id="CHEBI:29035"/>
    </ligand>
</feature>
<dbReference type="CDD" id="cd02241">
    <property type="entry name" value="cupin_OxOx"/>
    <property type="match status" value="1"/>
</dbReference>
<dbReference type="Pfam" id="PF00190">
    <property type="entry name" value="Cupin_1"/>
    <property type="match status" value="1"/>
</dbReference>
<evidence type="ECO:0000256" key="7">
    <source>
        <dbReference type="ARBA" id="ARBA00023211"/>
    </source>
</evidence>
<dbReference type="Gene3D" id="2.60.120.10">
    <property type="entry name" value="Jelly Rolls"/>
    <property type="match status" value="1"/>
</dbReference>
<evidence type="ECO:0000313" key="14">
    <source>
        <dbReference type="EMBL" id="KAL3846200.1"/>
    </source>
</evidence>
<evidence type="ECO:0000256" key="4">
    <source>
        <dbReference type="ARBA" id="ARBA00022525"/>
    </source>
</evidence>
<comment type="caution">
    <text evidence="14">The sequence shown here is derived from an EMBL/GenBank/DDBJ whole genome shotgun (WGS) entry which is preliminary data.</text>
</comment>
<dbReference type="PROSITE" id="PS00725">
    <property type="entry name" value="GERMIN"/>
    <property type="match status" value="1"/>
</dbReference>
<reference evidence="14 15" key="1">
    <citation type="submission" date="2024-12" db="EMBL/GenBank/DDBJ databases">
        <title>The unique morphological basis and parallel evolutionary history of personate flowers in Penstemon.</title>
        <authorList>
            <person name="Depatie T.H."/>
            <person name="Wessinger C.A."/>
        </authorList>
    </citation>
    <scope>NUCLEOTIDE SEQUENCE [LARGE SCALE GENOMIC DNA]</scope>
    <source>
        <strain evidence="14">WTNN_2</strain>
        <tissue evidence="14">Leaf</tissue>
    </source>
</reference>
<dbReference type="InterPro" id="IPR001929">
    <property type="entry name" value="Germin"/>
</dbReference>
<dbReference type="EMBL" id="JBJXBP010000002">
    <property type="protein sequence ID" value="KAL3846200.1"/>
    <property type="molecule type" value="Genomic_DNA"/>
</dbReference>
<feature type="binding site" evidence="9">
    <location>
        <position position="125"/>
    </location>
    <ligand>
        <name>Mn(2+)</name>
        <dbReference type="ChEBI" id="CHEBI:29035"/>
    </ligand>
</feature>
<keyword evidence="12" id="KW-1133">Transmembrane helix</keyword>
<evidence type="ECO:0000256" key="9">
    <source>
        <dbReference type="PIRSR" id="PIRSR601929-2"/>
    </source>
</evidence>
<dbReference type="GO" id="GO:0030145">
    <property type="term" value="F:manganese ion binding"/>
    <property type="evidence" value="ECO:0007669"/>
    <property type="project" value="UniProtKB-UniRule"/>
</dbReference>
<dbReference type="InterPro" id="IPR006045">
    <property type="entry name" value="Cupin_1"/>
</dbReference>
<accession>A0ABD3UA25</accession>
<feature type="disulfide bond" evidence="10">
    <location>
        <begin position="45"/>
        <end position="61"/>
    </location>
</feature>
<keyword evidence="15" id="KW-1185">Reference proteome</keyword>
<feature type="binding site" evidence="9">
    <location>
        <position position="123"/>
    </location>
    <ligand>
        <name>Mn(2+)</name>
        <dbReference type="ChEBI" id="CHEBI:29035"/>
    </ligand>
</feature>
<dbReference type="PANTHER" id="PTHR31238">
    <property type="entry name" value="GERMIN-LIKE PROTEIN SUBFAMILY 3 MEMBER 3"/>
    <property type="match status" value="1"/>
</dbReference>
<comment type="subcellular location">
    <subcellularLocation>
        <location evidence="1 11">Secreted</location>
        <location evidence="1 11">Extracellular space</location>
        <location evidence="1 11">Apoplast</location>
    </subcellularLocation>
</comment>
<dbReference type="SMART" id="SM00835">
    <property type="entry name" value="Cupin_1"/>
    <property type="match status" value="1"/>
</dbReference>
<feature type="binding site" evidence="9">
    <location>
        <position position="171"/>
    </location>
    <ligand>
        <name>Mn(2+)</name>
        <dbReference type="ChEBI" id="CHEBI:29035"/>
    </ligand>
</feature>
<dbReference type="SUPFAM" id="SSF51182">
    <property type="entry name" value="RmlC-like cupins"/>
    <property type="match status" value="1"/>
</dbReference>
<sequence length="231" mass="24710">MTKFFVINFFFLIQFEMAQYFILLIISALISIALAFGPTPLHDFCVADPTSTARGNRGLACKNPTLVQANDFFFSGLQSPGNTTNPYGASIIPVTVATLPGLNTLGISIARLDFAPNGVIPPHLHPRGTEILIVLEGSLQVGFVTSNPGYNHFNKTLQAGDVFVVPVGLVHYQFNAGSGNTVVIAALNSESPGIIAIPNAIFGAKPDIGNDYLATTFQLDKKIVDQLLAKF</sequence>
<dbReference type="Proteomes" id="UP001634393">
    <property type="component" value="Unassembled WGS sequence"/>
</dbReference>
<keyword evidence="4 11" id="KW-0964">Secreted</keyword>
<evidence type="ECO:0000256" key="8">
    <source>
        <dbReference type="PIRSR" id="PIRSR601929-1"/>
    </source>
</evidence>
<feature type="transmembrane region" description="Helical" evidence="12">
    <location>
        <begin position="20"/>
        <end position="37"/>
    </location>
</feature>
<keyword evidence="3 11" id="KW-0052">Apoplast</keyword>
<keyword evidence="7 8" id="KW-0464">Manganese</keyword>